<dbReference type="GO" id="GO:0033718">
    <property type="term" value="F:pyranose dehydrogenase (acceptor) activity"/>
    <property type="evidence" value="ECO:0007669"/>
    <property type="project" value="UniProtKB-EC"/>
</dbReference>
<evidence type="ECO:0000256" key="12">
    <source>
        <dbReference type="ARBA" id="ARBA00034029"/>
    </source>
</evidence>
<organism evidence="18 19">
    <name type="scientific">Leucocoprinus birnbaumii</name>
    <dbReference type="NCBI Taxonomy" id="56174"/>
    <lineage>
        <taxon>Eukaryota</taxon>
        <taxon>Fungi</taxon>
        <taxon>Dikarya</taxon>
        <taxon>Basidiomycota</taxon>
        <taxon>Agaricomycotina</taxon>
        <taxon>Agaricomycetes</taxon>
        <taxon>Agaricomycetidae</taxon>
        <taxon>Agaricales</taxon>
        <taxon>Agaricineae</taxon>
        <taxon>Agaricaceae</taxon>
        <taxon>Leucocoprinus</taxon>
    </lineage>
</organism>
<dbReference type="Gene3D" id="3.50.50.60">
    <property type="entry name" value="FAD/NAD(P)-binding domain"/>
    <property type="match status" value="1"/>
</dbReference>
<feature type="binding site" evidence="15">
    <location>
        <position position="144"/>
    </location>
    <ligand>
        <name>FAD</name>
        <dbReference type="ChEBI" id="CHEBI:57692"/>
    </ligand>
</feature>
<dbReference type="Gene3D" id="3.30.560.10">
    <property type="entry name" value="Glucose Oxidase, domain 3"/>
    <property type="match status" value="1"/>
</dbReference>
<dbReference type="AlphaFoldDB" id="A0AAD5W3I6"/>
<evidence type="ECO:0000313" key="18">
    <source>
        <dbReference type="EMBL" id="KAJ3575777.1"/>
    </source>
</evidence>
<comment type="catalytic activity">
    <reaction evidence="11">
        <text>pyranose + acceptor = pyranos-2,3-diulose + reduced acceptor.</text>
        <dbReference type="EC" id="1.1.99.29"/>
    </reaction>
</comment>
<dbReference type="GO" id="GO:0050660">
    <property type="term" value="F:flavin adenine dinucleotide binding"/>
    <property type="evidence" value="ECO:0007669"/>
    <property type="project" value="InterPro"/>
</dbReference>
<dbReference type="Pfam" id="PF00732">
    <property type="entry name" value="GMC_oxred_N"/>
    <property type="match status" value="1"/>
</dbReference>
<dbReference type="InterPro" id="IPR012132">
    <property type="entry name" value="GMC_OxRdtase"/>
</dbReference>
<comment type="catalytic activity">
    <reaction evidence="13">
        <text>a pyranoside + acceptor = a pyranosid-3-ulose + reduced acceptor.</text>
        <dbReference type="EC" id="1.1.99.29"/>
    </reaction>
</comment>
<comment type="subunit">
    <text evidence="4">Monomer.</text>
</comment>
<dbReference type="Pfam" id="PF05199">
    <property type="entry name" value="GMC_oxred_C"/>
    <property type="match status" value="1"/>
</dbReference>
<evidence type="ECO:0000259" key="17">
    <source>
        <dbReference type="Pfam" id="PF05199"/>
    </source>
</evidence>
<keyword evidence="7" id="KW-0285">Flavoprotein</keyword>
<dbReference type="Proteomes" id="UP001213000">
    <property type="component" value="Unassembled WGS sequence"/>
</dbReference>
<feature type="domain" description="Glucose-methanol-choline oxidoreductase N-terminal" evidence="16">
    <location>
        <begin position="62"/>
        <end position="371"/>
    </location>
</feature>
<comment type="cofactor">
    <cofactor evidence="1 15">
        <name>FAD</name>
        <dbReference type="ChEBI" id="CHEBI:57692"/>
    </cofactor>
</comment>
<evidence type="ECO:0000256" key="5">
    <source>
        <dbReference type="ARBA" id="ARBA00013177"/>
    </source>
</evidence>
<evidence type="ECO:0000256" key="10">
    <source>
        <dbReference type="ARBA" id="ARBA00033986"/>
    </source>
</evidence>
<evidence type="ECO:0000256" key="3">
    <source>
        <dbReference type="ARBA" id="ARBA00010790"/>
    </source>
</evidence>
<keyword evidence="19" id="KW-1185">Reference proteome</keyword>
<comment type="catalytic activity">
    <reaction evidence="12">
        <text>pyranose + acceptor = pyranos-3-ulose + reduced acceptor.</text>
        <dbReference type="EC" id="1.1.99.29"/>
    </reaction>
</comment>
<evidence type="ECO:0000256" key="13">
    <source>
        <dbReference type="ARBA" id="ARBA00034050"/>
    </source>
</evidence>
<protein>
    <recommendedName>
        <fullName evidence="5">pyranose dehydrogenase (acceptor)</fullName>
        <ecNumber evidence="5">1.1.99.29</ecNumber>
    </recommendedName>
</protein>
<dbReference type="InterPro" id="IPR007867">
    <property type="entry name" value="GMC_OxRtase_C"/>
</dbReference>
<feature type="domain" description="Glucose-methanol-choline oxidoreductase C-terminal" evidence="17">
    <location>
        <begin position="470"/>
        <end position="606"/>
    </location>
</feature>
<evidence type="ECO:0000256" key="15">
    <source>
        <dbReference type="PIRSR" id="PIRSR000137-2"/>
    </source>
</evidence>
<dbReference type="SUPFAM" id="SSF51905">
    <property type="entry name" value="FAD/NAD(P)-binding domain"/>
    <property type="match status" value="1"/>
</dbReference>
<evidence type="ECO:0000256" key="9">
    <source>
        <dbReference type="ARBA" id="ARBA00024699"/>
    </source>
</evidence>
<comment type="subcellular location">
    <subcellularLocation>
        <location evidence="2">Secreted</location>
    </subcellularLocation>
</comment>
<accession>A0AAD5W3I6</accession>
<evidence type="ECO:0000256" key="7">
    <source>
        <dbReference type="ARBA" id="ARBA00022630"/>
    </source>
</evidence>
<keyword evidence="6" id="KW-0964">Secreted</keyword>
<dbReference type="SUPFAM" id="SSF54373">
    <property type="entry name" value="FAD-linked reductases, C-terminal domain"/>
    <property type="match status" value="1"/>
</dbReference>
<dbReference type="PANTHER" id="PTHR11552">
    <property type="entry name" value="GLUCOSE-METHANOL-CHOLINE GMC OXIDOREDUCTASE"/>
    <property type="match status" value="1"/>
</dbReference>
<evidence type="ECO:0000256" key="11">
    <source>
        <dbReference type="ARBA" id="ARBA00034010"/>
    </source>
</evidence>
<dbReference type="EMBL" id="JANIEX010000027">
    <property type="protein sequence ID" value="KAJ3575777.1"/>
    <property type="molecule type" value="Genomic_DNA"/>
</dbReference>
<evidence type="ECO:0000256" key="2">
    <source>
        <dbReference type="ARBA" id="ARBA00004613"/>
    </source>
</evidence>
<comment type="catalytic activity">
    <reaction evidence="14">
        <text>a pyranoside + acceptor = a pyranosid-3,4-diulose + reduced acceptor.</text>
        <dbReference type="EC" id="1.1.99.29"/>
    </reaction>
</comment>
<proteinExistence type="inferred from homology"/>
<evidence type="ECO:0000256" key="4">
    <source>
        <dbReference type="ARBA" id="ARBA00011245"/>
    </source>
</evidence>
<reference evidence="18" key="1">
    <citation type="submission" date="2022-07" db="EMBL/GenBank/DDBJ databases">
        <title>Genome Sequence of Leucocoprinus birnbaumii.</title>
        <authorList>
            <person name="Buettner E."/>
        </authorList>
    </citation>
    <scope>NUCLEOTIDE SEQUENCE</scope>
    <source>
        <strain evidence="18">VT141</strain>
    </source>
</reference>
<comment type="catalytic activity">
    <reaction evidence="10">
        <text>pyranose + acceptor = pyranos-2-ulose + reduced acceptor.</text>
        <dbReference type="EC" id="1.1.99.29"/>
    </reaction>
</comment>
<comment type="caution">
    <text evidence="18">The sequence shown here is derived from an EMBL/GenBank/DDBJ whole genome shotgun (WGS) entry which is preliminary data.</text>
</comment>
<comment type="function">
    <text evidence="9">Catalyzes the single-oxidation or sequential double oxidation reaction of carbohydrates primarily at carbon-2 and/or carbon-3 with the concomitant reduction of the flavin. The enzyme exhibits a broad sugar substrate specificity, oxidizing different aldopyranoses to the corresponding C-1, C-2, C-3 or C-1,2, C-2,3 and C-3,4 (di)dehydro sugars with substrate-specific regioselectivity. Accepts only a narrow range of electron acceptors such as substituted benzoquinones and complexed metal ions and reacts extremely slowly with O(2) as acceptor. May play a role in the natural recycling of plant matter by oxidizing all major monosaccharides in lignocellulose and by reducing quinone compounds or reactive radical species generated during lignin depolymerization.</text>
</comment>
<dbReference type="InterPro" id="IPR000172">
    <property type="entry name" value="GMC_OxRdtase_N"/>
</dbReference>
<dbReference type="PIRSF" id="PIRSF000137">
    <property type="entry name" value="Alcohol_oxidase"/>
    <property type="match status" value="1"/>
</dbReference>
<evidence type="ECO:0000256" key="1">
    <source>
        <dbReference type="ARBA" id="ARBA00001974"/>
    </source>
</evidence>
<name>A0AAD5W3I6_9AGAR</name>
<dbReference type="EC" id="1.1.99.29" evidence="5"/>
<sequence>MPKPQFFEHSTACLNSLQVSDLTWLSLFLSAMHWLSFSYLTVLSCVTAKIHDGLSDLSSRDFDFIIAGGGTAGLVVANRLTEDPRTKVLVIEAGGSHRGFLDLQVPWLGSRLRGAEGAQFDWNTTSIPQPGLNGRSLLYSRARVLGGSSSHNGLIWIRGSSNDYDKWAEITGDEGWSWKQMVPYFKKTERWTVAPGHGPERGDFDPDVHGFGGPLGVSLNDILQPTDPLVIQTTRDLPDQFPFIEDANAGRPIGVGWTQFSIANGTRTSSATAYLDPVVDRPNLSVLINTHVTRILETSKGSFRTVEFAINQTAPRQQLVASKELILSTGVVGTPQILMNSGIGDPVELKKVGVEVLVPLPSVGKNFSTEPAIPFNWAAKGPILNLNANETASDEALQLWLKSRSGPMTSASESTMAYIRLPLSSPVFAKSGDPSSGSNTPHFGIGINANGYFTTGPDPILAVRVEISEPASRGSITLNSTDPFQLPNVDLGFFTAPVDLAIAEESFKMVQRYVTAPAWQNFTLDQLAPLPIVAPDSDEMIQYIRNSTGTAFHGIGTTAMSRQGANHGVVDPDLRVKGVLGLRIVDAGVISFSPAANTQAPVYAVAERAADMIKAAWNLN</sequence>
<feature type="binding site" evidence="15">
    <location>
        <position position="292"/>
    </location>
    <ligand>
        <name>FAD</name>
        <dbReference type="ChEBI" id="CHEBI:57692"/>
    </ligand>
</feature>
<evidence type="ECO:0000256" key="8">
    <source>
        <dbReference type="ARBA" id="ARBA00022827"/>
    </source>
</evidence>
<keyword evidence="8 15" id="KW-0274">FAD</keyword>
<evidence type="ECO:0000313" key="19">
    <source>
        <dbReference type="Proteomes" id="UP001213000"/>
    </source>
</evidence>
<dbReference type="GO" id="GO:0005576">
    <property type="term" value="C:extracellular region"/>
    <property type="evidence" value="ECO:0007669"/>
    <property type="project" value="UniProtKB-SubCell"/>
</dbReference>
<evidence type="ECO:0000256" key="6">
    <source>
        <dbReference type="ARBA" id="ARBA00022525"/>
    </source>
</evidence>
<comment type="similarity">
    <text evidence="3">Belongs to the GMC oxidoreductase family.</text>
</comment>
<evidence type="ECO:0000256" key="14">
    <source>
        <dbReference type="ARBA" id="ARBA00034059"/>
    </source>
</evidence>
<gene>
    <name evidence="18" type="ORF">NP233_g879</name>
</gene>
<evidence type="ECO:0000259" key="16">
    <source>
        <dbReference type="Pfam" id="PF00732"/>
    </source>
</evidence>
<dbReference type="PANTHER" id="PTHR11552:SF147">
    <property type="entry name" value="CHOLINE DEHYDROGENASE, MITOCHONDRIAL"/>
    <property type="match status" value="1"/>
</dbReference>
<dbReference type="InterPro" id="IPR036188">
    <property type="entry name" value="FAD/NAD-bd_sf"/>
</dbReference>